<proteinExistence type="predicted"/>
<organism evidence="2 3">
    <name type="scientific">Austropuccinia psidii MF-1</name>
    <dbReference type="NCBI Taxonomy" id="1389203"/>
    <lineage>
        <taxon>Eukaryota</taxon>
        <taxon>Fungi</taxon>
        <taxon>Dikarya</taxon>
        <taxon>Basidiomycota</taxon>
        <taxon>Pucciniomycotina</taxon>
        <taxon>Pucciniomycetes</taxon>
        <taxon>Pucciniales</taxon>
        <taxon>Sphaerophragmiaceae</taxon>
        <taxon>Austropuccinia</taxon>
    </lineage>
</organism>
<name>A0A9Q3JJU6_9BASI</name>
<keyword evidence="3" id="KW-1185">Reference proteome</keyword>
<protein>
    <submittedName>
        <fullName evidence="2">Uncharacterized protein</fullName>
    </submittedName>
</protein>
<dbReference type="AlphaFoldDB" id="A0A9Q3JJU6"/>
<dbReference type="EMBL" id="AVOT02074162">
    <property type="protein sequence ID" value="MBW0563399.1"/>
    <property type="molecule type" value="Genomic_DNA"/>
</dbReference>
<feature type="region of interest" description="Disordered" evidence="1">
    <location>
        <begin position="73"/>
        <end position="92"/>
    </location>
</feature>
<comment type="caution">
    <text evidence="2">The sequence shown here is derived from an EMBL/GenBank/DDBJ whole genome shotgun (WGS) entry which is preliminary data.</text>
</comment>
<reference evidence="2" key="1">
    <citation type="submission" date="2021-03" db="EMBL/GenBank/DDBJ databases">
        <title>Draft genome sequence of rust myrtle Austropuccinia psidii MF-1, a brazilian biotype.</title>
        <authorList>
            <person name="Quecine M.C."/>
            <person name="Pachon D.M.R."/>
            <person name="Bonatelli M.L."/>
            <person name="Correr F.H."/>
            <person name="Franceschini L.M."/>
            <person name="Leite T.F."/>
            <person name="Margarido G.R.A."/>
            <person name="Almeida C.A."/>
            <person name="Ferrarezi J.A."/>
            <person name="Labate C.A."/>
        </authorList>
    </citation>
    <scope>NUCLEOTIDE SEQUENCE</scope>
    <source>
        <strain evidence="2">MF-1</strain>
    </source>
</reference>
<gene>
    <name evidence="2" type="ORF">O181_103114</name>
</gene>
<evidence type="ECO:0000313" key="2">
    <source>
        <dbReference type="EMBL" id="MBW0563399.1"/>
    </source>
</evidence>
<evidence type="ECO:0000313" key="3">
    <source>
        <dbReference type="Proteomes" id="UP000765509"/>
    </source>
</evidence>
<evidence type="ECO:0000256" key="1">
    <source>
        <dbReference type="SAM" id="MobiDB-lite"/>
    </source>
</evidence>
<accession>A0A9Q3JJU6</accession>
<dbReference type="Proteomes" id="UP000765509">
    <property type="component" value="Unassembled WGS sequence"/>
</dbReference>
<sequence>MGVLASRAFLGHLDPLPLLRPMGRDSRYVGHLGPFWPNPMWPKGTKGAIHLGPKARWVPNHNIGPTCANFGHQLLGPKSDQKPHGHHFGHKSHRTQFWPWTTMDQ</sequence>